<accession>A0ABV8SSJ9</accession>
<dbReference type="GO" id="GO:0032259">
    <property type="term" value="P:methylation"/>
    <property type="evidence" value="ECO:0007669"/>
    <property type="project" value="UniProtKB-KW"/>
</dbReference>
<dbReference type="GO" id="GO:0004851">
    <property type="term" value="F:uroporphyrin-III C-methyltransferase activity"/>
    <property type="evidence" value="ECO:0007669"/>
    <property type="project" value="UniProtKB-EC"/>
</dbReference>
<keyword evidence="2" id="KW-0808">Transferase</keyword>
<protein>
    <submittedName>
        <fullName evidence="2">Uroporphyrinogen-III C-methyltransferase</fullName>
        <ecNumber evidence="2">2.1.1.107</ecNumber>
    </submittedName>
</protein>
<name>A0ABV8SSJ9_9GAMM</name>
<proteinExistence type="predicted"/>
<keyword evidence="1" id="KW-0175">Coiled coil</keyword>
<evidence type="ECO:0000313" key="2">
    <source>
        <dbReference type="EMBL" id="MFC4310447.1"/>
    </source>
</evidence>
<feature type="coiled-coil region" evidence="1">
    <location>
        <begin position="45"/>
        <end position="72"/>
    </location>
</feature>
<keyword evidence="3" id="KW-1185">Reference proteome</keyword>
<dbReference type="InterPro" id="IPR007470">
    <property type="entry name" value="HemX"/>
</dbReference>
<dbReference type="EC" id="2.1.1.107" evidence="2"/>
<dbReference type="PANTHER" id="PTHR38043">
    <property type="entry name" value="PROTEIN HEMX"/>
    <property type="match status" value="1"/>
</dbReference>
<gene>
    <name evidence="2" type="ORF">ACFPN2_15240</name>
</gene>
<keyword evidence="2" id="KW-0489">Methyltransferase</keyword>
<dbReference type="Pfam" id="PF04375">
    <property type="entry name" value="HemX"/>
    <property type="match status" value="1"/>
</dbReference>
<comment type="caution">
    <text evidence="2">The sequence shown here is derived from an EMBL/GenBank/DDBJ whole genome shotgun (WGS) entry which is preliminary data.</text>
</comment>
<dbReference type="Proteomes" id="UP001595904">
    <property type="component" value="Unassembled WGS sequence"/>
</dbReference>
<organism evidence="2 3">
    <name type="scientific">Steroidobacter flavus</name>
    <dbReference type="NCBI Taxonomy" id="1842136"/>
    <lineage>
        <taxon>Bacteria</taxon>
        <taxon>Pseudomonadati</taxon>
        <taxon>Pseudomonadota</taxon>
        <taxon>Gammaproteobacteria</taxon>
        <taxon>Steroidobacterales</taxon>
        <taxon>Steroidobacteraceae</taxon>
        <taxon>Steroidobacter</taxon>
    </lineage>
</organism>
<sequence length="324" mass="35515">MTTAIAVLALAIAGYSLVRLDAIRDKLDTANAAVAASNSDRELLRAELKSQASRERQAHRDLNRRLDTLNDAPQQLQELASSVEELRGRAEGPERAWSRAEALFLLELAQRRLTLDRDVETAIVALESADLRLASLRDPSFAAVRQEIAKELQAMRAVQLPDTTGILSKLIGAEERASDAPVKGILVTERNAFDRARLPDGMFARAGAILSQTFSNLIVVRKVDDASGSVITAEEALLRRQHLQLLFFAARTAVIRHDGQAYRTALAGARRSLGDFFDLSSPEAQSLLNEVQALEPINIDPTLPTVTNSINALRRMVPSRRGPE</sequence>
<dbReference type="EMBL" id="JBHSDU010000003">
    <property type="protein sequence ID" value="MFC4310447.1"/>
    <property type="molecule type" value="Genomic_DNA"/>
</dbReference>
<evidence type="ECO:0000313" key="3">
    <source>
        <dbReference type="Proteomes" id="UP001595904"/>
    </source>
</evidence>
<evidence type="ECO:0000256" key="1">
    <source>
        <dbReference type="SAM" id="Coils"/>
    </source>
</evidence>
<dbReference type="PANTHER" id="PTHR38043:SF1">
    <property type="entry name" value="PROTEIN HEMX"/>
    <property type="match status" value="1"/>
</dbReference>
<reference evidence="3" key="1">
    <citation type="journal article" date="2019" name="Int. J. Syst. Evol. Microbiol.">
        <title>The Global Catalogue of Microorganisms (GCM) 10K type strain sequencing project: providing services to taxonomists for standard genome sequencing and annotation.</title>
        <authorList>
            <consortium name="The Broad Institute Genomics Platform"/>
            <consortium name="The Broad Institute Genome Sequencing Center for Infectious Disease"/>
            <person name="Wu L."/>
            <person name="Ma J."/>
        </authorList>
    </citation>
    <scope>NUCLEOTIDE SEQUENCE [LARGE SCALE GENOMIC DNA]</scope>
    <source>
        <strain evidence="3">CGMCC 1.10759</strain>
    </source>
</reference>
<dbReference type="RefSeq" id="WP_380597950.1">
    <property type="nucleotide sequence ID" value="NZ_JBHSDU010000003.1"/>
</dbReference>